<evidence type="ECO:0000313" key="3">
    <source>
        <dbReference type="Proteomes" id="UP000324832"/>
    </source>
</evidence>
<reference evidence="2 3" key="1">
    <citation type="submission" date="2017-07" db="EMBL/GenBank/DDBJ databases">
        <authorList>
            <person name="Talla V."/>
            <person name="Backstrom N."/>
        </authorList>
    </citation>
    <scope>NUCLEOTIDE SEQUENCE [LARGE SCALE GENOMIC DNA]</scope>
</reference>
<keyword evidence="1" id="KW-1133">Transmembrane helix</keyword>
<keyword evidence="1" id="KW-0472">Membrane</keyword>
<gene>
    <name evidence="2" type="ORF">LSINAPIS_LOCUS4403</name>
</gene>
<name>A0A5E4Q0L9_9NEOP</name>
<feature type="transmembrane region" description="Helical" evidence="1">
    <location>
        <begin position="59"/>
        <end position="80"/>
    </location>
</feature>
<feature type="transmembrane region" description="Helical" evidence="1">
    <location>
        <begin position="36"/>
        <end position="53"/>
    </location>
</feature>
<evidence type="ECO:0000256" key="1">
    <source>
        <dbReference type="SAM" id="Phobius"/>
    </source>
</evidence>
<keyword evidence="3" id="KW-1185">Reference proteome</keyword>
<dbReference type="Proteomes" id="UP000324832">
    <property type="component" value="Unassembled WGS sequence"/>
</dbReference>
<dbReference type="EMBL" id="FZQP02001115">
    <property type="protein sequence ID" value="VVC91837.1"/>
    <property type="molecule type" value="Genomic_DNA"/>
</dbReference>
<accession>A0A5E4Q0L9</accession>
<feature type="non-terminal residue" evidence="2">
    <location>
        <position position="161"/>
    </location>
</feature>
<sequence length="161" mass="17845">MGAGRAVRGGRCSTVECDPLECRPPRVSDMGRCSRLASAALVHVNLLLMLFPVEYRVSAALLPTVALALLVLAHLVLVALHTHRLLLRRNLLVMYAVGVSLCLAVAAGWATWVWLRVARWCRSQAAQELQHAADVTDQLRPLLEQLAHWHPLPQKLKDIIQ</sequence>
<proteinExistence type="predicted"/>
<dbReference type="AlphaFoldDB" id="A0A5E4Q0L9"/>
<keyword evidence="1" id="KW-0812">Transmembrane</keyword>
<organism evidence="2 3">
    <name type="scientific">Leptidea sinapis</name>
    <dbReference type="NCBI Taxonomy" id="189913"/>
    <lineage>
        <taxon>Eukaryota</taxon>
        <taxon>Metazoa</taxon>
        <taxon>Ecdysozoa</taxon>
        <taxon>Arthropoda</taxon>
        <taxon>Hexapoda</taxon>
        <taxon>Insecta</taxon>
        <taxon>Pterygota</taxon>
        <taxon>Neoptera</taxon>
        <taxon>Endopterygota</taxon>
        <taxon>Lepidoptera</taxon>
        <taxon>Glossata</taxon>
        <taxon>Ditrysia</taxon>
        <taxon>Papilionoidea</taxon>
        <taxon>Pieridae</taxon>
        <taxon>Dismorphiinae</taxon>
        <taxon>Leptidea</taxon>
    </lineage>
</organism>
<feature type="transmembrane region" description="Helical" evidence="1">
    <location>
        <begin position="92"/>
        <end position="115"/>
    </location>
</feature>
<evidence type="ECO:0000313" key="2">
    <source>
        <dbReference type="EMBL" id="VVC91837.1"/>
    </source>
</evidence>
<protein>
    <submittedName>
        <fullName evidence="2">Uncharacterized protein</fullName>
    </submittedName>
</protein>